<organism evidence="4 5">
    <name type="scientific">Pontibacter mucosus</name>
    <dbReference type="NCBI Taxonomy" id="1649266"/>
    <lineage>
        <taxon>Bacteria</taxon>
        <taxon>Pseudomonadati</taxon>
        <taxon>Bacteroidota</taxon>
        <taxon>Cytophagia</taxon>
        <taxon>Cytophagales</taxon>
        <taxon>Hymenobacteraceae</taxon>
        <taxon>Pontibacter</taxon>
    </lineage>
</organism>
<dbReference type="PANTHER" id="PTHR43489:SF3">
    <property type="entry name" value="XYLOSE ISOMERASE DOMAIN PROTEIN TIM BARREL"/>
    <property type="match status" value="1"/>
</dbReference>
<dbReference type="InterPro" id="IPR006311">
    <property type="entry name" value="TAT_signal"/>
</dbReference>
<gene>
    <name evidence="4" type="ORF">C8N40_107148</name>
</gene>
<protein>
    <submittedName>
        <fullName evidence="4">Hydroxypyruvate isomerase</fullName>
    </submittedName>
</protein>
<dbReference type="Gene3D" id="3.20.20.150">
    <property type="entry name" value="Divalent-metal-dependent TIM barrel enzymes"/>
    <property type="match status" value="1"/>
</dbReference>
<dbReference type="InterPro" id="IPR050417">
    <property type="entry name" value="Sugar_Epim/Isomerase"/>
</dbReference>
<dbReference type="PROSITE" id="PS51257">
    <property type="entry name" value="PROKAR_LIPOPROTEIN"/>
    <property type="match status" value="1"/>
</dbReference>
<dbReference type="SUPFAM" id="SSF51658">
    <property type="entry name" value="Xylose isomerase-like"/>
    <property type="match status" value="1"/>
</dbReference>
<evidence type="ECO:0000256" key="1">
    <source>
        <dbReference type="ARBA" id="ARBA00023235"/>
    </source>
</evidence>
<dbReference type="EMBL" id="QBKI01000007">
    <property type="protein sequence ID" value="PTX18109.1"/>
    <property type="molecule type" value="Genomic_DNA"/>
</dbReference>
<evidence type="ECO:0000259" key="3">
    <source>
        <dbReference type="Pfam" id="PF01261"/>
    </source>
</evidence>
<feature type="domain" description="Xylose isomerase-like TIM barrel" evidence="3">
    <location>
        <begin position="92"/>
        <end position="282"/>
    </location>
</feature>
<keyword evidence="1 4" id="KW-0413">Isomerase</keyword>
<keyword evidence="2" id="KW-0732">Signal</keyword>
<sequence length="301" mass="33736">MLHNSSRRSSIKKIMAGTASITAAATVLPVLTACAQGQEAEEKTNTKLKGNINHAVSRWCFGHLSLDELCKEAKAMGIKGIDLVGPEDWPTLKKYGLESTMCNGAEINLVDGFNDKKFHAQLIKSYTDMIPRVAKAGYKNLICFSGNRRGKTDEEGWNNCVEGLKQLLPLAEKHNVVLVMELLNSKVDHKDYQCSKTAWGVELAKRLGSENFKLLYDIYHMQIDEGDVIRTIRDNHQYIAHYHTAGVPGRNEIDETQELYYPAIMKAIVETGFKGYVAQEFVPKRDDKLASLRQSIQICDV</sequence>
<dbReference type="InterPro" id="IPR013022">
    <property type="entry name" value="Xyl_isomerase-like_TIM-brl"/>
</dbReference>
<evidence type="ECO:0000313" key="5">
    <source>
        <dbReference type="Proteomes" id="UP000244225"/>
    </source>
</evidence>
<dbReference type="GO" id="GO:0016853">
    <property type="term" value="F:isomerase activity"/>
    <property type="evidence" value="ECO:0007669"/>
    <property type="project" value="UniProtKB-KW"/>
</dbReference>
<dbReference type="PROSITE" id="PS51318">
    <property type="entry name" value="TAT"/>
    <property type="match status" value="1"/>
</dbReference>
<proteinExistence type="predicted"/>
<dbReference type="OrthoDB" id="9786584at2"/>
<dbReference type="PANTHER" id="PTHR43489">
    <property type="entry name" value="ISOMERASE"/>
    <property type="match status" value="1"/>
</dbReference>
<accession>A0A2T5YFK9</accession>
<reference evidence="4 5" key="1">
    <citation type="submission" date="2018-04" db="EMBL/GenBank/DDBJ databases">
        <title>Genomic Encyclopedia of Archaeal and Bacterial Type Strains, Phase II (KMG-II): from individual species to whole genera.</title>
        <authorList>
            <person name="Goeker M."/>
        </authorList>
    </citation>
    <scope>NUCLEOTIDE SEQUENCE [LARGE SCALE GENOMIC DNA]</scope>
    <source>
        <strain evidence="4 5">DSM 100162</strain>
    </source>
</reference>
<feature type="signal peptide" evidence="2">
    <location>
        <begin position="1"/>
        <end position="35"/>
    </location>
</feature>
<dbReference type="Proteomes" id="UP000244225">
    <property type="component" value="Unassembled WGS sequence"/>
</dbReference>
<evidence type="ECO:0000313" key="4">
    <source>
        <dbReference type="EMBL" id="PTX18109.1"/>
    </source>
</evidence>
<keyword evidence="5" id="KW-1185">Reference proteome</keyword>
<dbReference type="InterPro" id="IPR036237">
    <property type="entry name" value="Xyl_isomerase-like_sf"/>
</dbReference>
<feature type="chain" id="PRO_5015738157" evidence="2">
    <location>
        <begin position="36"/>
        <end position="301"/>
    </location>
</feature>
<keyword evidence="4" id="KW-0670">Pyruvate</keyword>
<dbReference type="AlphaFoldDB" id="A0A2T5YFK9"/>
<name>A0A2T5YFK9_9BACT</name>
<dbReference type="Pfam" id="PF01261">
    <property type="entry name" value="AP_endonuc_2"/>
    <property type="match status" value="1"/>
</dbReference>
<comment type="caution">
    <text evidence="4">The sequence shown here is derived from an EMBL/GenBank/DDBJ whole genome shotgun (WGS) entry which is preliminary data.</text>
</comment>
<evidence type="ECO:0000256" key="2">
    <source>
        <dbReference type="SAM" id="SignalP"/>
    </source>
</evidence>